<organism evidence="2">
    <name type="scientific">Gymnosporangium sabinae</name>
    <name type="common">birnengitterrost</name>
    <dbReference type="NCBI Taxonomy" id="190632"/>
    <lineage>
        <taxon>Eukaryota</taxon>
        <taxon>Fungi</taxon>
        <taxon>Dikarya</taxon>
        <taxon>Basidiomycota</taxon>
        <taxon>Pucciniomycotina</taxon>
        <taxon>Pucciniomycetes</taxon>
        <taxon>Pucciniales</taxon>
        <taxon>Gymnosporangiaceae</taxon>
        <taxon>Gymnosporangium</taxon>
    </lineage>
</organism>
<evidence type="ECO:0000256" key="1">
    <source>
        <dbReference type="SAM" id="MobiDB-lite"/>
    </source>
</evidence>
<accession>I1U7E0</accession>
<protein>
    <submittedName>
        <fullName evidence="2">Rust transferred protein 1</fullName>
    </submittedName>
</protein>
<dbReference type="AlphaFoldDB" id="I1U7E0"/>
<feature type="region of interest" description="Disordered" evidence="1">
    <location>
        <begin position="83"/>
        <end position="113"/>
    </location>
</feature>
<reference evidence="2" key="1">
    <citation type="journal article" date="2013" name="Mol. Plant Pathol.">
        <title>The rust transferred proteins-a new family of effector proteins exhibiting protease inhibitor function.</title>
        <authorList>
            <person name="Pretsch K."/>
            <person name="Kemen A."/>
            <person name="Kemen E."/>
            <person name="Geiger M."/>
            <person name="Mendgen K."/>
            <person name="Voegele R."/>
        </authorList>
    </citation>
    <scope>NUCLEOTIDE SEQUENCE</scope>
</reference>
<dbReference type="EMBL" id="JQ362356">
    <property type="protein sequence ID" value="AFI13823.1"/>
    <property type="molecule type" value="Genomic_DNA"/>
</dbReference>
<proteinExistence type="predicted"/>
<sequence length="244" mass="26865">MLSRKVFMAIGAAASIPFSIIAEKVEVSEVTVDQLAHQSARTATPFDMKILQSKSLIESYPLGLKEDAPMVFIYGPRPNSIAKRSLEPNSTDHPASPEAVSKKPNRPANETTVDMTPAKCTSTVCYSGSFQPPDKPDCDVIVAAQLYNSTGSLTAYPEFVYVTYGTCAVVFQNPTKNSNFALQYNWALLGNIIIDLEGRCFRKDSESIGGACRFDHYLSYHFKNVISLQRIFPDKDASKKSSKD</sequence>
<evidence type="ECO:0000313" key="2">
    <source>
        <dbReference type="EMBL" id="AFI13823.1"/>
    </source>
</evidence>
<name>I1U7E0_9BASI</name>